<evidence type="ECO:0000256" key="1">
    <source>
        <dbReference type="ARBA" id="ARBA00000085"/>
    </source>
</evidence>
<proteinExistence type="inferred from homology"/>
<gene>
    <name evidence="10" type="ORF">ANSO36C_37580</name>
</gene>
<keyword evidence="7" id="KW-0902">Two-component regulatory system</keyword>
<dbReference type="PANTHER" id="PTHR43711">
    <property type="entry name" value="TWO-COMPONENT HISTIDINE KINASE"/>
    <property type="match status" value="1"/>
</dbReference>
<dbReference type="PROSITE" id="PS50046">
    <property type="entry name" value="PHYTOCHROME_2"/>
    <property type="match status" value="1"/>
</dbReference>
<keyword evidence="4" id="KW-0597">Phosphoprotein</keyword>
<feature type="domain" description="Phytochrome chromophore attachment site" evidence="8">
    <location>
        <begin position="166"/>
        <end position="331"/>
    </location>
</feature>
<dbReference type="SUPFAM" id="SSF55874">
    <property type="entry name" value="ATPase domain of HSP90 chaperone/DNA topoisomerase II/histidine kinase"/>
    <property type="match status" value="1"/>
</dbReference>
<dbReference type="SMART" id="SM00387">
    <property type="entry name" value="HATPase_c"/>
    <property type="match status" value="1"/>
</dbReference>
<evidence type="ECO:0000313" key="10">
    <source>
        <dbReference type="EMBL" id="BDI17956.1"/>
    </source>
</evidence>
<dbReference type="Proteomes" id="UP001055453">
    <property type="component" value="Chromosome"/>
</dbReference>
<keyword evidence="5" id="KW-0808">Transferase</keyword>
<dbReference type="PROSITE" id="PS50109">
    <property type="entry name" value="HIS_KIN"/>
    <property type="match status" value="1"/>
</dbReference>
<organism evidence="10 11">
    <name type="scientific">Nostoc cf. commune SO-36</name>
    <dbReference type="NCBI Taxonomy" id="449208"/>
    <lineage>
        <taxon>Bacteria</taxon>
        <taxon>Bacillati</taxon>
        <taxon>Cyanobacteriota</taxon>
        <taxon>Cyanophyceae</taxon>
        <taxon>Nostocales</taxon>
        <taxon>Nostocaceae</taxon>
        <taxon>Nostoc</taxon>
    </lineage>
</organism>
<dbReference type="InterPro" id="IPR036890">
    <property type="entry name" value="HATPase_C_sf"/>
</dbReference>
<dbReference type="PRINTS" id="PR00344">
    <property type="entry name" value="BCTRLSENSOR"/>
</dbReference>
<evidence type="ECO:0000256" key="5">
    <source>
        <dbReference type="ARBA" id="ARBA00022679"/>
    </source>
</evidence>
<dbReference type="InterPro" id="IPR016132">
    <property type="entry name" value="Phyto_chromo_attachment"/>
</dbReference>
<dbReference type="Pfam" id="PF00512">
    <property type="entry name" value="HisKA"/>
    <property type="match status" value="1"/>
</dbReference>
<dbReference type="InterPro" id="IPR005467">
    <property type="entry name" value="His_kinase_dom"/>
</dbReference>
<evidence type="ECO:0000256" key="2">
    <source>
        <dbReference type="ARBA" id="ARBA00006402"/>
    </source>
</evidence>
<dbReference type="InterPro" id="IPR029016">
    <property type="entry name" value="GAF-like_dom_sf"/>
</dbReference>
<name>A0ABN6Q451_NOSCO</name>
<dbReference type="InterPro" id="IPR003661">
    <property type="entry name" value="HisK_dim/P_dom"/>
</dbReference>
<dbReference type="SMART" id="SM00065">
    <property type="entry name" value="GAF"/>
    <property type="match status" value="1"/>
</dbReference>
<dbReference type="PANTHER" id="PTHR43711:SF26">
    <property type="entry name" value="SENSOR HISTIDINE KINASE RCSC"/>
    <property type="match status" value="1"/>
</dbReference>
<keyword evidence="11" id="KW-1185">Reference proteome</keyword>
<evidence type="ECO:0000256" key="6">
    <source>
        <dbReference type="ARBA" id="ARBA00022777"/>
    </source>
</evidence>
<dbReference type="CDD" id="cd00082">
    <property type="entry name" value="HisKA"/>
    <property type="match status" value="1"/>
</dbReference>
<dbReference type="SMART" id="SM00388">
    <property type="entry name" value="HisKA"/>
    <property type="match status" value="1"/>
</dbReference>
<dbReference type="EC" id="2.7.13.3" evidence="3"/>
<dbReference type="Pfam" id="PF01590">
    <property type="entry name" value="GAF"/>
    <property type="match status" value="1"/>
</dbReference>
<feature type="domain" description="Histidine kinase" evidence="9">
    <location>
        <begin position="383"/>
        <end position="604"/>
    </location>
</feature>
<reference evidence="10" key="1">
    <citation type="submission" date="2022-04" db="EMBL/GenBank/DDBJ databases">
        <title>Complete genome sequence of a cyanobacterium, Nostoc sp. SO-36, isolated in Antarctica.</title>
        <authorList>
            <person name="Kanesaki Y."/>
            <person name="Effendi D."/>
            <person name="Sakamoto T."/>
            <person name="Ohtani S."/>
            <person name="Awai K."/>
        </authorList>
    </citation>
    <scope>NUCLEOTIDE SEQUENCE</scope>
    <source>
        <strain evidence="10">SO-36</strain>
    </source>
</reference>
<dbReference type="InterPro" id="IPR004358">
    <property type="entry name" value="Sig_transdc_His_kin-like_C"/>
</dbReference>
<dbReference type="EMBL" id="AP025732">
    <property type="protein sequence ID" value="BDI17956.1"/>
    <property type="molecule type" value="Genomic_DNA"/>
</dbReference>
<evidence type="ECO:0000259" key="9">
    <source>
        <dbReference type="PROSITE" id="PS50109"/>
    </source>
</evidence>
<dbReference type="CDD" id="cd16922">
    <property type="entry name" value="HATPase_EvgS-ArcB-TorS-like"/>
    <property type="match status" value="1"/>
</dbReference>
<evidence type="ECO:0000256" key="4">
    <source>
        <dbReference type="ARBA" id="ARBA00022553"/>
    </source>
</evidence>
<evidence type="ECO:0000256" key="3">
    <source>
        <dbReference type="ARBA" id="ARBA00012438"/>
    </source>
</evidence>
<dbReference type="Gene3D" id="3.30.450.40">
    <property type="match status" value="1"/>
</dbReference>
<dbReference type="SUPFAM" id="SSF47384">
    <property type="entry name" value="Homodimeric domain of signal transducing histidine kinase"/>
    <property type="match status" value="1"/>
</dbReference>
<dbReference type="Pfam" id="PF02518">
    <property type="entry name" value="HATPase_c"/>
    <property type="match status" value="1"/>
</dbReference>
<evidence type="ECO:0000313" key="11">
    <source>
        <dbReference type="Proteomes" id="UP001055453"/>
    </source>
</evidence>
<dbReference type="Gene3D" id="3.30.565.10">
    <property type="entry name" value="Histidine kinase-like ATPase, C-terminal domain"/>
    <property type="match status" value="1"/>
</dbReference>
<comment type="catalytic activity">
    <reaction evidence="1">
        <text>ATP + protein L-histidine = ADP + protein N-phospho-L-histidine.</text>
        <dbReference type="EC" id="2.7.13.3"/>
    </reaction>
</comment>
<dbReference type="InterPro" id="IPR003018">
    <property type="entry name" value="GAF"/>
</dbReference>
<evidence type="ECO:0000256" key="7">
    <source>
        <dbReference type="ARBA" id="ARBA00023012"/>
    </source>
</evidence>
<dbReference type="SUPFAM" id="SSF55781">
    <property type="entry name" value="GAF domain-like"/>
    <property type="match status" value="1"/>
</dbReference>
<sequence>MAQTLGSATLILTEAVLMRICIPVEWQRQRFTLVVSEQFSALLVGNFEGEQGIYWALNAQLTFNLEAIAKFIYELRDLFECDSYTHQNLERYQQIIRPNDATLQSQFTLLLLEYLLTQPNQEIIAPPSPIAPAVYICQPVEDALKKQISQEQLLNQVTTQIRKSLDLPVIMATAITQVREFLELDRLVIYKFEGSQVKENNRKQSPLVSVNNQPLARDYQQYGGYIVYEALATDAITSVLNYTEKNCFIETSQCWEKYRQGFTLAVDDVEKTYALEECLLNFLRECQVRAKFAAPIMFEDKLWGLLIAHQCDEPHQWNDSEKNLLMAIAEQLAIAIHQAELMQTLTQEKQTLEQRVIERTTALRDALLAAEAASRIRSEFLATMSHELLTPLTYVIGMSSTLLRWPLGELSQRQRGYLQTIHDSGEHLLGMINDILDLSQIEAGKTALTISEFSLVNVAESAMESLRKKATSEQINLIFDLQIDPRRDRFTADAERVEQILWNLLTNAIKFTPESGSVTLRLWVEDDTAIFQVEDTGIGIPEEQLPLLFEKFQQLDTPYRRRYEGTGLGLALTKQLVELHRGRIEVESTVSIGSIFTVWIPTQAMRVVS</sequence>
<keyword evidence="6 10" id="KW-0418">Kinase</keyword>
<dbReference type="InterPro" id="IPR050736">
    <property type="entry name" value="Sensor_HK_Regulatory"/>
</dbReference>
<protein>
    <recommendedName>
        <fullName evidence="3">histidine kinase</fullName>
        <ecNumber evidence="3">2.7.13.3</ecNumber>
    </recommendedName>
</protein>
<comment type="similarity">
    <text evidence="2">In the N-terminal section; belongs to the phytochrome family.</text>
</comment>
<dbReference type="GO" id="GO:0016301">
    <property type="term" value="F:kinase activity"/>
    <property type="evidence" value="ECO:0007669"/>
    <property type="project" value="UniProtKB-KW"/>
</dbReference>
<accession>A0ABN6Q451</accession>
<dbReference type="InterPro" id="IPR036097">
    <property type="entry name" value="HisK_dim/P_sf"/>
</dbReference>
<dbReference type="InterPro" id="IPR003594">
    <property type="entry name" value="HATPase_dom"/>
</dbReference>
<dbReference type="Gene3D" id="1.10.287.130">
    <property type="match status" value="1"/>
</dbReference>
<evidence type="ECO:0000259" key="8">
    <source>
        <dbReference type="PROSITE" id="PS50046"/>
    </source>
</evidence>